<gene>
    <name evidence="1" type="ORF">GOODEAATRI_025049</name>
</gene>
<proteinExistence type="predicted"/>
<protein>
    <submittedName>
        <fullName evidence="1">Uncharacterized protein</fullName>
    </submittedName>
</protein>
<dbReference type="EMBL" id="JAHRIO010042872">
    <property type="protein sequence ID" value="MEQ2172794.1"/>
    <property type="molecule type" value="Genomic_DNA"/>
</dbReference>
<reference evidence="1 2" key="1">
    <citation type="submission" date="2021-06" db="EMBL/GenBank/DDBJ databases">
        <authorList>
            <person name="Palmer J.M."/>
        </authorList>
    </citation>
    <scope>NUCLEOTIDE SEQUENCE [LARGE SCALE GENOMIC DNA]</scope>
    <source>
        <strain evidence="1 2">GA_2019</strain>
        <tissue evidence="1">Muscle</tissue>
    </source>
</reference>
<name>A0ABV0NN12_9TELE</name>
<sequence>MESSLLGPLTPRVFRSCCTDAPVKPLHPASTGNVNALHPACKHVADRSTYMSFLCSYAASICSSHGLVSSTIITALARAQCGLVLLTSCLWASRIVANQLNLNLRQSRLAAREDVLQVWVWGVPQLA</sequence>
<evidence type="ECO:0000313" key="2">
    <source>
        <dbReference type="Proteomes" id="UP001476798"/>
    </source>
</evidence>
<organism evidence="1 2">
    <name type="scientific">Goodea atripinnis</name>
    <dbReference type="NCBI Taxonomy" id="208336"/>
    <lineage>
        <taxon>Eukaryota</taxon>
        <taxon>Metazoa</taxon>
        <taxon>Chordata</taxon>
        <taxon>Craniata</taxon>
        <taxon>Vertebrata</taxon>
        <taxon>Euteleostomi</taxon>
        <taxon>Actinopterygii</taxon>
        <taxon>Neopterygii</taxon>
        <taxon>Teleostei</taxon>
        <taxon>Neoteleostei</taxon>
        <taxon>Acanthomorphata</taxon>
        <taxon>Ovalentaria</taxon>
        <taxon>Atherinomorphae</taxon>
        <taxon>Cyprinodontiformes</taxon>
        <taxon>Goodeidae</taxon>
        <taxon>Goodea</taxon>
    </lineage>
</organism>
<keyword evidence="2" id="KW-1185">Reference proteome</keyword>
<accession>A0ABV0NN12</accession>
<comment type="caution">
    <text evidence="1">The sequence shown here is derived from an EMBL/GenBank/DDBJ whole genome shotgun (WGS) entry which is preliminary data.</text>
</comment>
<evidence type="ECO:0000313" key="1">
    <source>
        <dbReference type="EMBL" id="MEQ2172794.1"/>
    </source>
</evidence>
<dbReference type="Proteomes" id="UP001476798">
    <property type="component" value="Unassembled WGS sequence"/>
</dbReference>